<dbReference type="AlphaFoldDB" id="A0A6A4RKQ6"/>
<gene>
    <name evidence="1" type="ORF">GP644_10635</name>
</gene>
<comment type="caution">
    <text evidence="1">The sequence shown here is derived from an EMBL/GenBank/DDBJ whole genome shotgun (WGS) entry which is preliminary data.</text>
</comment>
<sequence length="70" mass="7904">MHRWPQVIDVFLRKQMLCVGCQIRPFHTLADACKEYQLEPKAFRAELAEAVKTKREGLGPALPVDVADAP</sequence>
<evidence type="ECO:0000313" key="1">
    <source>
        <dbReference type="EMBL" id="KAE9630126.1"/>
    </source>
</evidence>
<evidence type="ECO:0008006" key="3">
    <source>
        <dbReference type="Google" id="ProtNLM"/>
    </source>
</evidence>
<dbReference type="InterPro" id="IPR023883">
    <property type="entry name" value="CHP03980_redox-disulphide"/>
</dbReference>
<proteinExistence type="predicted"/>
<dbReference type="Proteomes" id="UP000441586">
    <property type="component" value="Unassembled WGS sequence"/>
</dbReference>
<dbReference type="Gene3D" id="1.10.3910.10">
    <property type="entry name" value="SP0561-like"/>
    <property type="match status" value="1"/>
</dbReference>
<protein>
    <recommendedName>
        <fullName evidence="3">Hybrid cluster protein-associated redox disulfide domain-containing protein</fullName>
    </recommendedName>
</protein>
<evidence type="ECO:0000313" key="2">
    <source>
        <dbReference type="Proteomes" id="UP000441586"/>
    </source>
</evidence>
<organism evidence="1 2">
    <name type="scientific">Parasedimentitalea maritima</name>
    <dbReference type="NCBI Taxonomy" id="2578117"/>
    <lineage>
        <taxon>Bacteria</taxon>
        <taxon>Pseudomonadati</taxon>
        <taxon>Pseudomonadota</taxon>
        <taxon>Alphaproteobacteria</taxon>
        <taxon>Rhodobacterales</taxon>
        <taxon>Paracoccaceae</taxon>
        <taxon>Parasedimentitalea</taxon>
    </lineage>
</organism>
<reference evidence="1 2" key="1">
    <citation type="submission" date="2019-12" db="EMBL/GenBank/DDBJ databases">
        <authorList>
            <person name="Zhang Y.-J."/>
        </authorList>
    </citation>
    <scope>NUCLEOTIDE SEQUENCE [LARGE SCALE GENOMIC DNA]</scope>
    <source>
        <strain evidence="1 2">H18S-6</strain>
    </source>
</reference>
<accession>A0A6A4RKQ6</accession>
<dbReference type="SUPFAM" id="SSF140683">
    <property type="entry name" value="SP0561-like"/>
    <property type="match status" value="1"/>
</dbReference>
<dbReference type="NCBIfam" id="TIGR03980">
    <property type="entry name" value="prismane_assoc"/>
    <property type="match status" value="1"/>
</dbReference>
<dbReference type="InterPro" id="IPR038062">
    <property type="entry name" value="ScdA-like_N_sf"/>
</dbReference>
<dbReference type="EMBL" id="WSFO01000005">
    <property type="protein sequence ID" value="KAE9630126.1"/>
    <property type="molecule type" value="Genomic_DNA"/>
</dbReference>
<name>A0A6A4RKQ6_9RHOB</name>